<dbReference type="Proteomes" id="UP001396898">
    <property type="component" value="Unassembled WGS sequence"/>
</dbReference>
<feature type="compositionally biased region" description="Basic and acidic residues" evidence="1">
    <location>
        <begin position="363"/>
        <end position="374"/>
    </location>
</feature>
<sequence>MPMEPRFGAPAYGPHTELWLVEHGDLYVHIQGQDASMRFLVDCESIERVSSIWYTLIKARRDRYGYLGHLSGAHGHWFGKLEVPIAGDPYYHYLLFRIIHKTRAPIPQTLTQWELYDLLVITEEYQISPSLLRPWVASWLEPYRAWPGPGPHEYTVDFLQGLYSRVWIAWVLGETEVFRQIVELLVREVSPGRIRGFLVSGIPLIMSPEIPDLFRYMEDARDTYVARLLYVFRKEIKEDREERFCSLQGRPDAEKSTCDLIVTRSIMRGYQDQVVAPAQGRERKESVKATYERLKRIQIVNFSSLMGDAPRTTPDGPTHDECCNPTARLHNEMDEVLSEPVFSYEVYREHLEQRAKATGLDQAEEKGTKRESED</sequence>
<evidence type="ECO:0000313" key="2">
    <source>
        <dbReference type="EMBL" id="KAK8006013.1"/>
    </source>
</evidence>
<protein>
    <submittedName>
        <fullName evidence="2">Uncharacterized protein</fullName>
    </submittedName>
</protein>
<dbReference type="EMBL" id="JAQQWI010000017">
    <property type="protein sequence ID" value="KAK8006013.1"/>
    <property type="molecule type" value="Genomic_DNA"/>
</dbReference>
<reference evidence="2 3" key="1">
    <citation type="submission" date="2023-01" db="EMBL/GenBank/DDBJ databases">
        <title>Analysis of 21 Apiospora genomes using comparative genomics revels a genus with tremendous synthesis potential of carbohydrate active enzymes and secondary metabolites.</title>
        <authorList>
            <person name="Sorensen T."/>
        </authorList>
    </citation>
    <scope>NUCLEOTIDE SEQUENCE [LARGE SCALE GENOMIC DNA]</scope>
    <source>
        <strain evidence="2 3">CBS 20057</strain>
    </source>
</reference>
<comment type="caution">
    <text evidence="2">The sequence shown here is derived from an EMBL/GenBank/DDBJ whole genome shotgun (WGS) entry which is preliminary data.</text>
</comment>
<proteinExistence type="predicted"/>
<gene>
    <name evidence="2" type="ORF">PG991_012310</name>
</gene>
<evidence type="ECO:0000256" key="1">
    <source>
        <dbReference type="SAM" id="MobiDB-lite"/>
    </source>
</evidence>
<feature type="region of interest" description="Disordered" evidence="1">
    <location>
        <begin position="355"/>
        <end position="374"/>
    </location>
</feature>
<accession>A0ABR1R9H0</accession>
<name>A0ABR1R9H0_9PEZI</name>
<evidence type="ECO:0000313" key="3">
    <source>
        <dbReference type="Proteomes" id="UP001396898"/>
    </source>
</evidence>
<keyword evidence="3" id="KW-1185">Reference proteome</keyword>
<organism evidence="2 3">
    <name type="scientific">Apiospora marii</name>
    <dbReference type="NCBI Taxonomy" id="335849"/>
    <lineage>
        <taxon>Eukaryota</taxon>
        <taxon>Fungi</taxon>
        <taxon>Dikarya</taxon>
        <taxon>Ascomycota</taxon>
        <taxon>Pezizomycotina</taxon>
        <taxon>Sordariomycetes</taxon>
        <taxon>Xylariomycetidae</taxon>
        <taxon>Amphisphaeriales</taxon>
        <taxon>Apiosporaceae</taxon>
        <taxon>Apiospora</taxon>
    </lineage>
</organism>